<dbReference type="GO" id="GO:0016787">
    <property type="term" value="F:hydrolase activity"/>
    <property type="evidence" value="ECO:0007669"/>
    <property type="project" value="UniProtKB-KW"/>
</dbReference>
<evidence type="ECO:0000256" key="2">
    <source>
        <dbReference type="ARBA" id="ARBA00022741"/>
    </source>
</evidence>
<keyword evidence="5" id="KW-0067">ATP-binding</keyword>
<evidence type="ECO:0000259" key="6">
    <source>
        <dbReference type="SMART" id="SM00382"/>
    </source>
</evidence>
<accession>A0A1S2LV17</accession>
<protein>
    <submittedName>
        <fullName evidence="7">DNA helicase</fullName>
    </submittedName>
</protein>
<dbReference type="InterPro" id="IPR050534">
    <property type="entry name" value="Coronavir_polyprotein_1ab"/>
</dbReference>
<dbReference type="PANTHER" id="PTHR43788:SF8">
    <property type="entry name" value="DNA-BINDING PROTEIN SMUBP-2"/>
    <property type="match status" value="1"/>
</dbReference>
<dbReference type="EMBL" id="MLQR01000009">
    <property type="protein sequence ID" value="OIJ16368.1"/>
    <property type="molecule type" value="Genomic_DNA"/>
</dbReference>
<dbReference type="RefSeq" id="WP_071308787.1">
    <property type="nucleotide sequence ID" value="NZ_MLQR01000009.1"/>
</dbReference>
<gene>
    <name evidence="7" type="ORF">BKP37_06285</name>
</gene>
<dbReference type="PANTHER" id="PTHR43788">
    <property type="entry name" value="DNA2/NAM7 HELICASE FAMILY MEMBER"/>
    <property type="match status" value="1"/>
</dbReference>
<dbReference type="CDD" id="cd18808">
    <property type="entry name" value="SF1_C_Upf1"/>
    <property type="match status" value="1"/>
</dbReference>
<keyword evidence="2" id="KW-0547">Nucleotide-binding</keyword>
<dbReference type="OrthoDB" id="9757917at2"/>
<dbReference type="GO" id="GO:0043139">
    <property type="term" value="F:5'-3' DNA helicase activity"/>
    <property type="evidence" value="ECO:0007669"/>
    <property type="project" value="TreeGrafter"/>
</dbReference>
<evidence type="ECO:0000256" key="3">
    <source>
        <dbReference type="ARBA" id="ARBA00022801"/>
    </source>
</evidence>
<dbReference type="InterPro" id="IPR027417">
    <property type="entry name" value="P-loop_NTPase"/>
</dbReference>
<evidence type="ECO:0000256" key="4">
    <source>
        <dbReference type="ARBA" id="ARBA00022806"/>
    </source>
</evidence>
<comment type="caution">
    <text evidence="7">The sequence shown here is derived from an EMBL/GenBank/DDBJ whole genome shotgun (WGS) entry which is preliminary data.</text>
</comment>
<keyword evidence="3" id="KW-0378">Hydrolase</keyword>
<dbReference type="InterPro" id="IPR003593">
    <property type="entry name" value="AAA+_ATPase"/>
</dbReference>
<dbReference type="GO" id="GO:0005524">
    <property type="term" value="F:ATP binding"/>
    <property type="evidence" value="ECO:0007669"/>
    <property type="project" value="UniProtKB-KW"/>
</dbReference>
<reference evidence="7 8" key="1">
    <citation type="submission" date="2016-10" db="EMBL/GenBank/DDBJ databases">
        <title>Draft genome sequences of four alkaliphilic bacteria belonging to the Anaerobacillus genus.</title>
        <authorList>
            <person name="Bassil N.M."/>
            <person name="Lloyd J.R."/>
        </authorList>
    </citation>
    <scope>NUCLEOTIDE SEQUENCE [LARGE SCALE GENOMIC DNA]</scope>
    <source>
        <strain evidence="7 8">DSM 18345</strain>
    </source>
</reference>
<dbReference type="Pfam" id="PF13086">
    <property type="entry name" value="AAA_11"/>
    <property type="match status" value="1"/>
</dbReference>
<name>A0A1S2LV17_9BACI</name>
<keyword evidence="8" id="KW-1185">Reference proteome</keyword>
<dbReference type="Gene3D" id="3.40.50.300">
    <property type="entry name" value="P-loop containing nucleotide triphosphate hydrolases"/>
    <property type="match status" value="2"/>
</dbReference>
<dbReference type="InterPro" id="IPR041677">
    <property type="entry name" value="DNA2/NAM7_AAA_11"/>
</dbReference>
<dbReference type="InterPro" id="IPR041679">
    <property type="entry name" value="DNA2/NAM7-like_C"/>
</dbReference>
<organism evidence="7 8">
    <name type="scientific">Anaerobacillus alkalilacustris</name>
    <dbReference type="NCBI Taxonomy" id="393763"/>
    <lineage>
        <taxon>Bacteria</taxon>
        <taxon>Bacillati</taxon>
        <taxon>Bacillota</taxon>
        <taxon>Bacilli</taxon>
        <taxon>Bacillales</taxon>
        <taxon>Bacillaceae</taxon>
        <taxon>Anaerobacillus</taxon>
    </lineage>
</organism>
<keyword evidence="4 7" id="KW-0347">Helicase</keyword>
<dbReference type="Proteomes" id="UP000179524">
    <property type="component" value="Unassembled WGS sequence"/>
</dbReference>
<comment type="similarity">
    <text evidence="1">Belongs to the DNA2/NAM7 helicase family.</text>
</comment>
<evidence type="ECO:0000313" key="7">
    <source>
        <dbReference type="EMBL" id="OIJ16368.1"/>
    </source>
</evidence>
<feature type="domain" description="AAA+ ATPase" evidence="6">
    <location>
        <begin position="154"/>
        <end position="373"/>
    </location>
</feature>
<dbReference type="Pfam" id="PF13087">
    <property type="entry name" value="AAA_12"/>
    <property type="match status" value="1"/>
</dbReference>
<evidence type="ECO:0000313" key="8">
    <source>
        <dbReference type="Proteomes" id="UP000179524"/>
    </source>
</evidence>
<dbReference type="SUPFAM" id="SSF52540">
    <property type="entry name" value="P-loop containing nucleoside triphosphate hydrolases"/>
    <property type="match status" value="1"/>
</dbReference>
<sequence>MEYLKEWQQALYIEINHLKKYGSTKYTLKNGHLVLSDKGFTYYFETSVPISIPVGSSICLQWKNRRVEGRMLSSEGNNLLLSLEQSLEDLIDESILYHDPWELLEELIDRIDECKKSKKKRSRIKQLMEPTEEPKHPLDKLKTNSHELFYRSKYNPTTFVWGPPGTGKTYTLARVASNKYFQGKRVLILSNSNQAVDVLLKEIVDFLTKKSKFVDGDVLRYGTGSKQAMTEPITTEMLLKKHEPRLAKERDLVLEERRLLKHDLSNSFSKRDSETLLATEKKLASLQEKIRQKELSFLKKAQIIGTTLAKAATDGAIYEKDYDLVIMDEASMAYVPQAAFAASLGKRVIISGDFKQLPPIAAARHELVDKWLKEDIFHCAGVVEALNDDQLHPHLMLLKEQRRMHPQISAFTNEYIYLAKVYDHPSMKNKRNDLVTRAPFMNMASILVDTSFTGRHCIQEKSSKSRINVWQLFLSFQLIHEAYTAGARSIGYVTPYRAQAMLMDQLLGSVYEKERVEANIISATVHRFQGSERDVMIFDTVDSNPQERPGMLLTGKDSERLVNVAITRTKGKFIQVTDRSFVKNKIYPGKTIRQLVDHQGRHGQTITHQKIGTWIKNQHPHLQWMHALKLDRVFQDLKQARTSIIISLPSQMGLPKEWREQIAATHSKVKVKIISEQPLTLNHKVEYINEELPFPFVLIDRQFLWLGLPFEASKMSHPPYVAVRLDSNKFVEQFLSCLLITGKSTVTNGTQPLFK</sequence>
<evidence type="ECO:0000256" key="5">
    <source>
        <dbReference type="ARBA" id="ARBA00022840"/>
    </source>
</evidence>
<dbReference type="AlphaFoldDB" id="A0A1S2LV17"/>
<dbReference type="SMART" id="SM00382">
    <property type="entry name" value="AAA"/>
    <property type="match status" value="1"/>
</dbReference>
<evidence type="ECO:0000256" key="1">
    <source>
        <dbReference type="ARBA" id="ARBA00007913"/>
    </source>
</evidence>
<dbReference type="InterPro" id="IPR047187">
    <property type="entry name" value="SF1_C_Upf1"/>
</dbReference>
<proteinExistence type="inferred from homology"/>